<feature type="transmembrane region" description="Helical" evidence="6">
    <location>
        <begin position="204"/>
        <end position="222"/>
    </location>
</feature>
<proteinExistence type="predicted"/>
<dbReference type="Proteomes" id="UP000011602">
    <property type="component" value="Unassembled WGS sequence"/>
</dbReference>
<dbReference type="OrthoDB" id="204872at2157"/>
<name>L9WSC3_9EURY</name>
<feature type="transmembrane region" description="Helical" evidence="6">
    <location>
        <begin position="164"/>
        <end position="192"/>
    </location>
</feature>
<dbReference type="eggNOG" id="arCOG04965">
    <property type="taxonomic scope" value="Archaea"/>
</dbReference>
<feature type="transmembrane region" description="Helical" evidence="6">
    <location>
        <begin position="234"/>
        <end position="261"/>
    </location>
</feature>
<dbReference type="PATRIC" id="fig|1227499.3.peg.3380"/>
<dbReference type="PIRSF" id="PIRSF035875">
    <property type="entry name" value="RNase_BN"/>
    <property type="match status" value="1"/>
</dbReference>
<protein>
    <submittedName>
        <fullName evidence="7">Ribonuclease BN</fullName>
    </submittedName>
</protein>
<sequence length="290" mass="30435">MADSSRSYVELVRDVTAVARERQISVKSAGLAYHGFNTLVPLVILALVAITLVDALEPLVVALESATGLEGAVTDGGLEEVAGSAGDRLRAAILAFLILLWSAVRLFQAVNSAFTDVYGSRMQESYVNTAAMVTLVTALDVVLVTLTVAVGVVLVSVVGISLSVFLGGVAATAATAALLGALLTAVFLPMYYLFPQVDVSVTEVLPGTVFAALSWTTLAVGFRLYVATSESVDLFGIAGAVLIILTWVYFGGLCLLLGAVLNAVLADRVNPEDGWVPMREVWSKYAGLFE</sequence>
<reference evidence="7 8" key="1">
    <citation type="journal article" date="2014" name="PLoS Genet.">
        <title>Phylogenetically driven sequencing of extremely halophilic archaea reveals strategies for static and dynamic osmo-response.</title>
        <authorList>
            <person name="Becker E.A."/>
            <person name="Seitzer P.M."/>
            <person name="Tritt A."/>
            <person name="Larsen D."/>
            <person name="Krusor M."/>
            <person name="Yao A.I."/>
            <person name="Wu D."/>
            <person name="Madern D."/>
            <person name="Eisen J.A."/>
            <person name="Darling A.E."/>
            <person name="Facciotti M.T."/>
        </authorList>
    </citation>
    <scope>NUCLEOTIDE SEQUENCE [LARGE SCALE GENOMIC DNA]</scope>
    <source>
        <strain evidence="7 8">JCM 12255</strain>
    </source>
</reference>
<dbReference type="Pfam" id="PF03631">
    <property type="entry name" value="Virul_fac_BrkB"/>
    <property type="match status" value="1"/>
</dbReference>
<dbReference type="AlphaFoldDB" id="L9WSC3"/>
<keyword evidence="3 6" id="KW-0812">Transmembrane</keyword>
<accession>L9WSC3</accession>
<evidence type="ECO:0000256" key="6">
    <source>
        <dbReference type="SAM" id="Phobius"/>
    </source>
</evidence>
<keyword evidence="5 6" id="KW-0472">Membrane</keyword>
<evidence type="ECO:0000256" key="1">
    <source>
        <dbReference type="ARBA" id="ARBA00004651"/>
    </source>
</evidence>
<comment type="subcellular location">
    <subcellularLocation>
        <location evidence="1">Cell membrane</location>
        <topology evidence="1">Multi-pass membrane protein</topology>
    </subcellularLocation>
</comment>
<keyword evidence="8" id="KW-1185">Reference proteome</keyword>
<keyword evidence="4 6" id="KW-1133">Transmembrane helix</keyword>
<organism evidence="7 8">
    <name type="scientific">Natronolimnohabitans innermongolicus JCM 12255</name>
    <dbReference type="NCBI Taxonomy" id="1227499"/>
    <lineage>
        <taxon>Archaea</taxon>
        <taxon>Methanobacteriati</taxon>
        <taxon>Methanobacteriota</taxon>
        <taxon>Stenosarchaea group</taxon>
        <taxon>Halobacteria</taxon>
        <taxon>Halobacteriales</taxon>
        <taxon>Natrialbaceae</taxon>
        <taxon>Natronolimnohabitans</taxon>
    </lineage>
</organism>
<evidence type="ECO:0000256" key="4">
    <source>
        <dbReference type="ARBA" id="ARBA00022989"/>
    </source>
</evidence>
<dbReference type="InterPro" id="IPR017039">
    <property type="entry name" value="Virul_fac_BrkB"/>
</dbReference>
<evidence type="ECO:0000313" key="7">
    <source>
        <dbReference type="EMBL" id="ELY52096.1"/>
    </source>
</evidence>
<evidence type="ECO:0000256" key="3">
    <source>
        <dbReference type="ARBA" id="ARBA00022692"/>
    </source>
</evidence>
<gene>
    <name evidence="7" type="ORF">C493_16504</name>
</gene>
<comment type="caution">
    <text evidence="7">The sequence shown here is derived from an EMBL/GenBank/DDBJ whole genome shotgun (WGS) entry which is preliminary data.</text>
</comment>
<feature type="transmembrane region" description="Helical" evidence="6">
    <location>
        <begin position="91"/>
        <end position="110"/>
    </location>
</feature>
<feature type="transmembrane region" description="Helical" evidence="6">
    <location>
        <begin position="31"/>
        <end position="53"/>
    </location>
</feature>
<evidence type="ECO:0000256" key="5">
    <source>
        <dbReference type="ARBA" id="ARBA00023136"/>
    </source>
</evidence>
<dbReference type="RefSeq" id="WP_007260563.1">
    <property type="nucleotide sequence ID" value="NZ_AOHZ01000079.1"/>
</dbReference>
<feature type="transmembrane region" description="Helical" evidence="6">
    <location>
        <begin position="130"/>
        <end position="157"/>
    </location>
</feature>
<dbReference type="EMBL" id="AOHZ01000079">
    <property type="protein sequence ID" value="ELY52096.1"/>
    <property type="molecule type" value="Genomic_DNA"/>
</dbReference>
<dbReference type="PANTHER" id="PTHR30213:SF0">
    <property type="entry name" value="UPF0761 MEMBRANE PROTEIN YIHY"/>
    <property type="match status" value="1"/>
</dbReference>
<evidence type="ECO:0000313" key="8">
    <source>
        <dbReference type="Proteomes" id="UP000011602"/>
    </source>
</evidence>
<dbReference type="GO" id="GO:0005886">
    <property type="term" value="C:plasma membrane"/>
    <property type="evidence" value="ECO:0007669"/>
    <property type="project" value="UniProtKB-SubCell"/>
</dbReference>
<evidence type="ECO:0000256" key="2">
    <source>
        <dbReference type="ARBA" id="ARBA00022475"/>
    </source>
</evidence>
<dbReference type="PANTHER" id="PTHR30213">
    <property type="entry name" value="INNER MEMBRANE PROTEIN YHJD"/>
    <property type="match status" value="1"/>
</dbReference>
<keyword evidence="2" id="KW-1003">Cell membrane</keyword>